<dbReference type="FunCoup" id="A0A1U8AS76">
    <property type="interactions" value="837"/>
</dbReference>
<accession>A0A1U8AS76</accession>
<feature type="region of interest" description="Disordered" evidence="4">
    <location>
        <begin position="1"/>
        <end position="22"/>
    </location>
</feature>
<keyword evidence="8" id="KW-1185">Reference proteome</keyword>
<gene>
    <name evidence="9" type="primary">LOC104603333</name>
</gene>
<evidence type="ECO:0000256" key="4">
    <source>
        <dbReference type="SAM" id="MobiDB-lite"/>
    </source>
</evidence>
<evidence type="ECO:0000259" key="6">
    <source>
        <dbReference type="Pfam" id="PF03469"/>
    </source>
</evidence>
<protein>
    <submittedName>
        <fullName evidence="9">Factor of DNA methylation 1-like isoform X1</fullName>
    </submittedName>
</protein>
<organism evidence="8 9">
    <name type="scientific">Nelumbo nucifera</name>
    <name type="common">Sacred lotus</name>
    <dbReference type="NCBI Taxonomy" id="4432"/>
    <lineage>
        <taxon>Eukaryota</taxon>
        <taxon>Viridiplantae</taxon>
        <taxon>Streptophyta</taxon>
        <taxon>Embryophyta</taxon>
        <taxon>Tracheophyta</taxon>
        <taxon>Spermatophyta</taxon>
        <taxon>Magnoliopsida</taxon>
        <taxon>Proteales</taxon>
        <taxon>Nelumbonaceae</taxon>
        <taxon>Nelumbo</taxon>
    </lineage>
</organism>
<evidence type="ECO:0000256" key="2">
    <source>
        <dbReference type="ARBA" id="ARBA00023158"/>
    </source>
</evidence>
<dbReference type="Pfam" id="PF03470">
    <property type="entry name" value="zf-XS"/>
    <property type="match status" value="1"/>
</dbReference>
<dbReference type="Gene3D" id="3.30.70.2890">
    <property type="entry name" value="XS domain"/>
    <property type="match status" value="1"/>
</dbReference>
<evidence type="ECO:0000313" key="8">
    <source>
        <dbReference type="Proteomes" id="UP000189703"/>
    </source>
</evidence>
<evidence type="ECO:0000313" key="9">
    <source>
        <dbReference type="RefSeq" id="XP_010265641.1"/>
    </source>
</evidence>
<dbReference type="InParanoid" id="A0A1U8AS76"/>
<dbReference type="KEGG" id="nnu:104603333"/>
<dbReference type="STRING" id="4432.A0A1U8AS76"/>
<keyword evidence="2" id="KW-0943">RNA-mediated gene silencing</keyword>
<feature type="coiled-coil region" evidence="3">
    <location>
        <begin position="256"/>
        <end position="484"/>
    </location>
</feature>
<dbReference type="eggNOG" id="ENOG502QRE8">
    <property type="taxonomic scope" value="Eukaryota"/>
</dbReference>
<dbReference type="Proteomes" id="UP000189703">
    <property type="component" value="Unplaced"/>
</dbReference>
<reference evidence="9" key="1">
    <citation type="submission" date="2025-08" db="UniProtKB">
        <authorList>
            <consortium name="RefSeq"/>
        </authorList>
    </citation>
    <scope>IDENTIFICATION</scope>
</reference>
<dbReference type="InterPro" id="IPR005379">
    <property type="entry name" value="FDM1-5/IDN2_XH"/>
</dbReference>
<evidence type="ECO:0000256" key="1">
    <source>
        <dbReference type="ARBA" id="ARBA00023054"/>
    </source>
</evidence>
<dbReference type="Pfam" id="PF03469">
    <property type="entry name" value="XH"/>
    <property type="match status" value="1"/>
</dbReference>
<evidence type="ECO:0000259" key="7">
    <source>
        <dbReference type="Pfam" id="PF03470"/>
    </source>
</evidence>
<name>A0A1U8AS76_NELNU</name>
<dbReference type="Pfam" id="PF03468">
    <property type="entry name" value="XS"/>
    <property type="match status" value="1"/>
</dbReference>
<dbReference type="GO" id="GO:0080188">
    <property type="term" value="P:gene silencing by siRNA-directed DNA methylation"/>
    <property type="evidence" value="ECO:0007669"/>
    <property type="project" value="InterPro"/>
</dbReference>
<evidence type="ECO:0000259" key="5">
    <source>
        <dbReference type="Pfam" id="PF03468"/>
    </source>
</evidence>
<dbReference type="AlphaFoldDB" id="A0A1U8AS76"/>
<dbReference type="InterPro" id="IPR038588">
    <property type="entry name" value="XS_domain_sf"/>
</dbReference>
<feature type="domain" description="Factor of DNA methylation 1-5/IDN2" evidence="6">
    <location>
        <begin position="502"/>
        <end position="632"/>
    </location>
</feature>
<feature type="compositionally biased region" description="Acidic residues" evidence="4">
    <location>
        <begin position="1"/>
        <end position="16"/>
    </location>
</feature>
<evidence type="ECO:0000256" key="3">
    <source>
        <dbReference type="SAM" id="Coils"/>
    </source>
</evidence>
<proteinExistence type="predicted"/>
<dbReference type="RefSeq" id="XP_010265641.1">
    <property type="nucleotide sequence ID" value="XM_010267339.2"/>
</dbReference>
<keyword evidence="1 3" id="KW-0175">Coiled coil</keyword>
<sequence>MEYNSEEDSDISESEINDYKDKPYEQLKAGMHKVKYSDVAFRCPFCKGRKKQDYRYKDLLQHASGVGKGSSNRSAKQKANHLALAKYLEIDLADAPGPSQPVTELKPSEHPEHGDLYIWPWTGIVVNILAKQNEEGRASGSANWLAKELSKYRPLSVQTSWSQQDHTMFAIVDFGKEWTGFRDAMEFEKDFETDHHGKKEWSEQRMHHGSNIYGWFARVDDYNSEGPIGDYLRNQGELKTISSIVQEKTQQENSMVASLTNVLDVTNENIDELQSKCNEKSMSLSRLVEEKERLHQEYNEERRKLYRIARNHTRRIIEESDKLRDSLDYRRKNLEQRQKELAKLEALNERERKGLDEEMQKNAVKNNLLQMASMEQKKADENVLRLMEEQKREKEAAMNKLLQLEKQLDAKQKLELEIAELKGKLQVMKHMEGEDDIGIQKKLKEMADELEEKMEEMVNMEDLNQTLIAKERASNDELQEARQELISGLTDILAGRTNIGIKRMGELDEKPFQVAFKKRLPSDKAEMESTKLCSLWQEYLREPSWHPFKIVESEGQATEIIDEEDEKLKVLREKFGNEIYEAVVTALWEMNEYNPSGRYPVPELWNFKEGRKATLKEVIDYICKNIKSCKRKK</sequence>
<dbReference type="PANTHER" id="PTHR21596">
    <property type="entry name" value="RIBONUCLEASE P SUBUNIT P38"/>
    <property type="match status" value="1"/>
</dbReference>
<dbReference type="GeneID" id="104603333"/>
<feature type="domain" description="XS" evidence="5">
    <location>
        <begin position="115"/>
        <end position="224"/>
    </location>
</feature>
<dbReference type="OrthoDB" id="1892195at2759"/>
<dbReference type="InterPro" id="IPR045177">
    <property type="entry name" value="FDM1-5/IDN2"/>
</dbReference>
<dbReference type="PANTHER" id="PTHR21596:SF3">
    <property type="entry name" value="FACTOR OF DNA METHYLATION 1-RELATED"/>
    <property type="match status" value="1"/>
</dbReference>
<dbReference type="InterPro" id="IPR005380">
    <property type="entry name" value="XS_domain"/>
</dbReference>
<feature type="domain" description="Zinc finger-XS" evidence="7">
    <location>
        <begin position="43"/>
        <end position="85"/>
    </location>
</feature>
<dbReference type="OMA" id="FPNQEAE"/>
<dbReference type="InterPro" id="IPR005381">
    <property type="entry name" value="Znf-XS_domain"/>
</dbReference>